<reference evidence="1" key="1">
    <citation type="submission" date="2016-08" db="EMBL/GenBank/DDBJ databases">
        <authorList>
            <person name="Seilhamer J.J."/>
        </authorList>
    </citation>
    <scope>NUCLEOTIDE SEQUENCE</scope>
    <source>
        <strain evidence="1">86</strain>
    </source>
</reference>
<dbReference type="EMBL" id="FMJD01000005">
    <property type="protein sequence ID" value="SCM75288.1"/>
    <property type="molecule type" value="Genomic_DNA"/>
</dbReference>
<accession>A0A212LCS6</accession>
<organism evidence="1">
    <name type="scientific">uncultured Pleomorphomonas sp</name>
    <dbReference type="NCBI Taxonomy" id="442121"/>
    <lineage>
        <taxon>Bacteria</taxon>
        <taxon>Pseudomonadati</taxon>
        <taxon>Pseudomonadota</taxon>
        <taxon>Alphaproteobacteria</taxon>
        <taxon>Hyphomicrobiales</taxon>
        <taxon>Pleomorphomonadaceae</taxon>
        <taxon>Pleomorphomonas</taxon>
        <taxon>environmental samples</taxon>
    </lineage>
</organism>
<sequence>MLKARQTAVDRYRARKRTEGLARVELQVPSDDVALLRRVAKALADPATSAESRRALAERFGEQAVPDAKELLLHAPFGDLEFDRPRDFGRPIDL</sequence>
<dbReference type="RefSeq" id="WP_288200041.1">
    <property type="nucleotide sequence ID" value="NZ_LT608334.1"/>
</dbReference>
<gene>
    <name evidence="1" type="ORF">KL86PLE_130689</name>
</gene>
<evidence type="ECO:0000313" key="1">
    <source>
        <dbReference type="EMBL" id="SCM75288.1"/>
    </source>
</evidence>
<protein>
    <submittedName>
        <fullName evidence="1">Uncharacterized protein</fullName>
    </submittedName>
</protein>
<proteinExistence type="predicted"/>
<name>A0A212LCS6_9HYPH</name>
<dbReference type="AlphaFoldDB" id="A0A212LCS6"/>